<organism evidence="2 3">
    <name type="scientific">Blomia tropicalis</name>
    <name type="common">Mite</name>
    <dbReference type="NCBI Taxonomy" id="40697"/>
    <lineage>
        <taxon>Eukaryota</taxon>
        <taxon>Metazoa</taxon>
        <taxon>Ecdysozoa</taxon>
        <taxon>Arthropoda</taxon>
        <taxon>Chelicerata</taxon>
        <taxon>Arachnida</taxon>
        <taxon>Acari</taxon>
        <taxon>Acariformes</taxon>
        <taxon>Sarcoptiformes</taxon>
        <taxon>Astigmata</taxon>
        <taxon>Glycyphagoidea</taxon>
        <taxon>Echimyopodidae</taxon>
        <taxon>Blomia</taxon>
    </lineage>
</organism>
<protein>
    <submittedName>
        <fullName evidence="2">Uncharacterized protein</fullName>
    </submittedName>
</protein>
<dbReference type="EMBL" id="JAPWDV010000001">
    <property type="protein sequence ID" value="KAJ6224547.1"/>
    <property type="molecule type" value="Genomic_DNA"/>
</dbReference>
<dbReference type="AlphaFoldDB" id="A0A9Q0MHK1"/>
<reference evidence="2" key="1">
    <citation type="submission" date="2022-12" db="EMBL/GenBank/DDBJ databases">
        <title>Genome assemblies of Blomia tropicalis.</title>
        <authorList>
            <person name="Cui Y."/>
        </authorList>
    </citation>
    <scope>NUCLEOTIDE SEQUENCE</scope>
    <source>
        <tissue evidence="2">Adult mites</tissue>
    </source>
</reference>
<evidence type="ECO:0000313" key="2">
    <source>
        <dbReference type="EMBL" id="KAJ6224547.1"/>
    </source>
</evidence>
<proteinExistence type="predicted"/>
<evidence type="ECO:0000256" key="1">
    <source>
        <dbReference type="SAM" id="MobiDB-lite"/>
    </source>
</evidence>
<gene>
    <name evidence="2" type="ORF">RDWZM_003092</name>
</gene>
<name>A0A9Q0MHK1_BLOTA</name>
<feature type="compositionally biased region" description="Basic and acidic residues" evidence="1">
    <location>
        <begin position="267"/>
        <end position="285"/>
    </location>
</feature>
<evidence type="ECO:0000313" key="3">
    <source>
        <dbReference type="Proteomes" id="UP001142055"/>
    </source>
</evidence>
<feature type="region of interest" description="Disordered" evidence="1">
    <location>
        <begin position="241"/>
        <end position="285"/>
    </location>
</feature>
<accession>A0A9Q0MHK1</accession>
<keyword evidence="3" id="KW-1185">Reference proteome</keyword>
<feature type="compositionally biased region" description="Basic residues" evidence="1">
    <location>
        <begin position="257"/>
        <end position="266"/>
    </location>
</feature>
<sequence length="517" mass="60764">MSNYVRGFFQEMWTKLRKNYCIWPVASLALLGPCFATYVCIHKLQGPDVTLGPFGRNPEKFNEFENKKYRIFELTKFDYENYEHPRPKFYYIYFMDINNIIFMSPTNESNSFKLHQIDLSTIKSDKLGDVLTKMALNDLNCPCTLCQINAKISQVCTQATENAINQCKNSTDIKNTNVLNSTIDQSKDTENLDKIMLSKEESSDENVKGIKGTQVESTVNQNERYFPQCTDASVKCSTSVKVKVKKRNKAKSSPLKKVNKPKQMTRPRKEETPEERQKRLEKQRLKYRELREKETPEKRTKRLDKIRQYRKKNKKMATINMGKSLESSNVDKLCRECNDLVTRPWPRDLIKPDLIVECIDSDVDKHYHLAHTFPLYVLSVYFQKAILFANRNKRPFIDMKRLKLPFRCSIVRELINFAYDGTFSPNQINEKNFAEFQSVADYTISLRMSRYLLSIKKVIFPNVEEKIKLTVNLNLNLNRTDLKCMDEKTFLLKCARDDEIEQQEQILWLKRMEKTST</sequence>
<dbReference type="Proteomes" id="UP001142055">
    <property type="component" value="Chromosome 1"/>
</dbReference>
<comment type="caution">
    <text evidence="2">The sequence shown here is derived from an EMBL/GenBank/DDBJ whole genome shotgun (WGS) entry which is preliminary data.</text>
</comment>